<evidence type="ECO:0000313" key="2">
    <source>
        <dbReference type="Proteomes" id="UP001162501"/>
    </source>
</evidence>
<proteinExistence type="predicted"/>
<dbReference type="Proteomes" id="UP001162501">
    <property type="component" value="Chromosome 20"/>
</dbReference>
<reference evidence="1" key="1">
    <citation type="submission" date="2023-05" db="EMBL/GenBank/DDBJ databases">
        <authorList>
            <consortium name="ELIXIR-Norway"/>
        </authorList>
    </citation>
    <scope>NUCLEOTIDE SEQUENCE</scope>
</reference>
<dbReference type="EMBL" id="OX596104">
    <property type="protein sequence ID" value="CAI9699951.1"/>
    <property type="molecule type" value="Genomic_DNA"/>
</dbReference>
<gene>
    <name evidence="1" type="ORF">MRATA1EN3_LOCUS11164</name>
</gene>
<organism evidence="1 2">
    <name type="scientific">Rangifer tarandus platyrhynchus</name>
    <name type="common">Svalbard reindeer</name>
    <dbReference type="NCBI Taxonomy" id="3082113"/>
    <lineage>
        <taxon>Eukaryota</taxon>
        <taxon>Metazoa</taxon>
        <taxon>Chordata</taxon>
        <taxon>Craniata</taxon>
        <taxon>Vertebrata</taxon>
        <taxon>Euteleostomi</taxon>
        <taxon>Mammalia</taxon>
        <taxon>Eutheria</taxon>
        <taxon>Laurasiatheria</taxon>
        <taxon>Artiodactyla</taxon>
        <taxon>Ruminantia</taxon>
        <taxon>Pecora</taxon>
        <taxon>Cervidae</taxon>
        <taxon>Odocoileinae</taxon>
        <taxon>Rangifer</taxon>
    </lineage>
</organism>
<name>A0ACB0EIG0_RANTA</name>
<accession>A0ACB0EIG0</accession>
<evidence type="ECO:0000313" key="1">
    <source>
        <dbReference type="EMBL" id="CAI9699951.1"/>
    </source>
</evidence>
<protein>
    <submittedName>
        <fullName evidence="1">Uncharacterized protein</fullName>
    </submittedName>
</protein>
<sequence>MTLNTSDGRSEYGETTSSEEVTFNEVERSPHGACETSHPAFQASALGSQSPTPTMSALLSQTPVVAVSPTAGVQAFVFGDPTVSGRSHFVERYIDQKASDRGGFYDTNHTQLKFLRVTQCDSALPVPQVLFPGGPQPRRPAWILQNHPTSRPDPATAASQAPSRYSPWAGRSECRVGRLRSGKSRRRRPGPGLLHFNRQRRRSARSGRPGEAPRASRTRPAPGGERAPGGPAGRGGRVVRALAHLAHRTHGCAGPARAWLPGRRSDPGSHPARPLQAGHYIPHPGRAPEGRPYPGGAGGGGARRCGPGRLDKSTRPEADPDPAR</sequence>